<proteinExistence type="inferred from homology"/>
<dbReference type="GO" id="GO:0008610">
    <property type="term" value="P:lipid biosynthetic process"/>
    <property type="evidence" value="ECO:0007669"/>
    <property type="project" value="InterPro"/>
</dbReference>
<dbReference type="PANTHER" id="PTHR43667">
    <property type="entry name" value="CYCLOPROPANE-FATTY-ACYL-PHOSPHOLIPID SYNTHASE"/>
    <property type="match status" value="1"/>
</dbReference>
<dbReference type="CDD" id="cd02440">
    <property type="entry name" value="AdoMet_MTases"/>
    <property type="match status" value="1"/>
</dbReference>
<reference evidence="6" key="1">
    <citation type="submission" date="2018-06" db="EMBL/GenBank/DDBJ databases">
        <authorList>
            <person name="Zhirakovskaya E."/>
        </authorList>
    </citation>
    <scope>NUCLEOTIDE SEQUENCE</scope>
</reference>
<evidence type="ECO:0000256" key="2">
    <source>
        <dbReference type="ARBA" id="ARBA00022603"/>
    </source>
</evidence>
<evidence type="ECO:0000256" key="5">
    <source>
        <dbReference type="ARBA" id="ARBA00023098"/>
    </source>
</evidence>
<dbReference type="InterPro" id="IPR050723">
    <property type="entry name" value="CFA/CMAS"/>
</dbReference>
<keyword evidence="3 6" id="KW-0808">Transferase</keyword>
<dbReference type="GO" id="GO:0032259">
    <property type="term" value="P:methylation"/>
    <property type="evidence" value="ECO:0007669"/>
    <property type="project" value="UniProtKB-KW"/>
</dbReference>
<dbReference type="PANTHER" id="PTHR43667:SF1">
    <property type="entry name" value="CYCLOPROPANE-FATTY-ACYL-PHOSPHOLIPID SYNTHASE"/>
    <property type="match status" value="1"/>
</dbReference>
<keyword evidence="4" id="KW-0949">S-adenosyl-L-methionine</keyword>
<evidence type="ECO:0000256" key="4">
    <source>
        <dbReference type="ARBA" id="ARBA00022691"/>
    </source>
</evidence>
<accession>A0A3B0UX13</accession>
<sequence>MKYTKFKNTIETILSSADVKINGSRPWDLQIHNNAFYSRVLAKGSLGLGESYMESWWDCNHLDQFFDKILSAKLDEHFKTLTGLLNIIKSKIINLQKPSRAFFVGKKHYDIGNSLFENMLDKRMIYSCGYWQDTDNLDQAQEAKLHLVCRKLGLQPGMRVLDLGCGWGGAARFVAKYYDVKVVGITISEQQHILAQQTCKGLPVEIRMQDYRKLNEKFDRIYSLGMFEHVGYKNYLSYFKVVRKNLTGDGLFLLHTIGGNDSVVQTDPWIGKYISPNSMLPSAKQIMAHTEGLLVLEDWHNFGVDYDKTLIAWYANFTKNWDKIKDYDVVFYRQWCYYLLSCAGAFRARKNQLWQCVFSADGLAGGYKSVR</sequence>
<dbReference type="AlphaFoldDB" id="A0A3B0UX13"/>
<dbReference type="Pfam" id="PF02353">
    <property type="entry name" value="CMAS"/>
    <property type="match status" value="1"/>
</dbReference>
<dbReference type="InterPro" id="IPR003333">
    <property type="entry name" value="CMAS"/>
</dbReference>
<dbReference type="NCBIfam" id="NF008686">
    <property type="entry name" value="PRK11705.1"/>
    <property type="match status" value="1"/>
</dbReference>
<gene>
    <name evidence="6" type="ORF">MNBD_GAMMA01-515</name>
</gene>
<dbReference type="PIRSF" id="PIRSF003085">
    <property type="entry name" value="CMAS"/>
    <property type="match status" value="1"/>
</dbReference>
<protein>
    <submittedName>
        <fullName evidence="6">Cyclopropane-fatty-acyl-phospholipid synthase</fullName>
        <ecNumber evidence="6">2.1.1.79</ecNumber>
    </submittedName>
</protein>
<evidence type="ECO:0000256" key="1">
    <source>
        <dbReference type="ARBA" id="ARBA00010815"/>
    </source>
</evidence>
<name>A0A3B0UX13_9ZZZZ</name>
<dbReference type="GO" id="GO:0008825">
    <property type="term" value="F:cyclopropane-fatty-acyl-phospholipid synthase activity"/>
    <property type="evidence" value="ECO:0007669"/>
    <property type="project" value="UniProtKB-EC"/>
</dbReference>
<evidence type="ECO:0000313" key="6">
    <source>
        <dbReference type="EMBL" id="VAW35451.1"/>
    </source>
</evidence>
<keyword evidence="5" id="KW-0443">Lipid metabolism</keyword>
<comment type="similarity">
    <text evidence="1">Belongs to the CFA/CMAS family.</text>
</comment>
<keyword evidence="2 6" id="KW-0489">Methyltransferase</keyword>
<dbReference type="SUPFAM" id="SSF53335">
    <property type="entry name" value="S-adenosyl-L-methionine-dependent methyltransferases"/>
    <property type="match status" value="1"/>
</dbReference>
<dbReference type="EC" id="2.1.1.79" evidence="6"/>
<dbReference type="Gene3D" id="3.40.50.150">
    <property type="entry name" value="Vaccinia Virus protein VP39"/>
    <property type="match status" value="1"/>
</dbReference>
<dbReference type="EMBL" id="UOEW01000101">
    <property type="protein sequence ID" value="VAW35451.1"/>
    <property type="molecule type" value="Genomic_DNA"/>
</dbReference>
<organism evidence="6">
    <name type="scientific">hydrothermal vent metagenome</name>
    <dbReference type="NCBI Taxonomy" id="652676"/>
    <lineage>
        <taxon>unclassified sequences</taxon>
        <taxon>metagenomes</taxon>
        <taxon>ecological metagenomes</taxon>
    </lineage>
</organism>
<dbReference type="InterPro" id="IPR029063">
    <property type="entry name" value="SAM-dependent_MTases_sf"/>
</dbReference>
<evidence type="ECO:0000256" key="3">
    <source>
        <dbReference type="ARBA" id="ARBA00022679"/>
    </source>
</evidence>